<proteinExistence type="predicted"/>
<dbReference type="AlphaFoldDB" id="A0A835FWH8"/>
<evidence type="ECO:0000313" key="2">
    <source>
        <dbReference type="EMBL" id="KAF8776433.1"/>
    </source>
</evidence>
<evidence type="ECO:0000256" key="1">
    <source>
        <dbReference type="SAM" id="MobiDB-lite"/>
    </source>
</evidence>
<comment type="caution">
    <text evidence="2">The sequence shown here is derived from an EMBL/GenBank/DDBJ whole genome shotgun (WGS) entry which is preliminary data.</text>
</comment>
<dbReference type="EMBL" id="JACEFO010000192">
    <property type="protein sequence ID" value="KAF8776433.1"/>
    <property type="molecule type" value="Genomic_DNA"/>
</dbReference>
<keyword evidence="4" id="KW-1185">Reference proteome</keyword>
<dbReference type="OrthoDB" id="692695at2759"/>
<evidence type="ECO:0000313" key="3">
    <source>
        <dbReference type="EMBL" id="KAF8779020.1"/>
    </source>
</evidence>
<sequence length="306" mass="35872">MEDHRSHSKLVPSSRRRSAEADADYAGEGKKNGTPSLKSDECKAAAGTAVTGGWTGEKKTKIQHTPSSGNIGKVVKDDDGQSSGKVVQEQEEGPELLEGLDWGPDELREKIDCFVQQLKRKLPDSDDDFWIHCDDKQSRELNERLALYRIRAHEEEYRKMEDADLKLIYPASVLETKGYFKSYERNFDWYFDPQYCNYARFQDYQRLVIRNNVSDVFIVQGEYEDWEDHRNACSTLEGDQEFVWLWDKLLSNTKLIESLLTDSSYEDFIWSVWFDNTWYKYYAGFFFEIWKRVAKQKVQFLPGYTK</sequence>
<evidence type="ECO:0000313" key="4">
    <source>
        <dbReference type="Proteomes" id="UP000636709"/>
    </source>
</evidence>
<feature type="region of interest" description="Disordered" evidence="1">
    <location>
        <begin position="1"/>
        <end position="101"/>
    </location>
</feature>
<protein>
    <submittedName>
        <fullName evidence="2">Uncharacterized protein</fullName>
    </submittedName>
</protein>
<reference evidence="2" key="1">
    <citation type="submission" date="2020-07" db="EMBL/GenBank/DDBJ databases">
        <title>Genome sequence and genetic diversity analysis of an under-domesticated orphan crop, white fonio (Digitaria exilis).</title>
        <authorList>
            <person name="Bennetzen J.L."/>
            <person name="Chen S."/>
            <person name="Ma X."/>
            <person name="Wang X."/>
            <person name="Yssel A.E.J."/>
            <person name="Chaluvadi S.R."/>
            <person name="Johnson M."/>
            <person name="Gangashetty P."/>
            <person name="Hamidou F."/>
            <person name="Sanogo M.D."/>
            <person name="Zwaenepoel A."/>
            <person name="Wallace J."/>
            <person name="Van De Peer Y."/>
            <person name="Van Deynze A."/>
        </authorList>
    </citation>
    <scope>NUCLEOTIDE SEQUENCE</scope>
    <source>
        <tissue evidence="2">Leaves</tissue>
    </source>
</reference>
<gene>
    <name evidence="3" type="ORF">HU200_003126</name>
    <name evidence="2" type="ORF">HU200_003505</name>
</gene>
<dbReference type="PANTHER" id="PTHR34480">
    <property type="entry name" value="OS01G0967800 PROTEIN-RELATED"/>
    <property type="match status" value="1"/>
</dbReference>
<accession>A0A835FWH8</accession>
<organism evidence="2 4">
    <name type="scientific">Digitaria exilis</name>
    <dbReference type="NCBI Taxonomy" id="1010633"/>
    <lineage>
        <taxon>Eukaryota</taxon>
        <taxon>Viridiplantae</taxon>
        <taxon>Streptophyta</taxon>
        <taxon>Embryophyta</taxon>
        <taxon>Tracheophyta</taxon>
        <taxon>Spermatophyta</taxon>
        <taxon>Magnoliopsida</taxon>
        <taxon>Liliopsida</taxon>
        <taxon>Poales</taxon>
        <taxon>Poaceae</taxon>
        <taxon>PACMAD clade</taxon>
        <taxon>Panicoideae</taxon>
        <taxon>Panicodae</taxon>
        <taxon>Paniceae</taxon>
        <taxon>Anthephorinae</taxon>
        <taxon>Digitaria</taxon>
    </lineage>
</organism>
<name>A0A835FWH8_9POAL</name>
<dbReference type="Proteomes" id="UP000636709">
    <property type="component" value="Unassembled WGS sequence"/>
</dbReference>
<dbReference type="PANTHER" id="PTHR34480:SF11">
    <property type="entry name" value="OS05G0173500 PROTEIN"/>
    <property type="match status" value="1"/>
</dbReference>
<dbReference type="EMBL" id="JACEFO010000190">
    <property type="protein sequence ID" value="KAF8779020.1"/>
    <property type="molecule type" value="Genomic_DNA"/>
</dbReference>